<dbReference type="GO" id="GO:0050660">
    <property type="term" value="F:flavin adenine dinucleotide binding"/>
    <property type="evidence" value="ECO:0007669"/>
    <property type="project" value="TreeGrafter"/>
</dbReference>
<dbReference type="Proteomes" id="UP000051565">
    <property type="component" value="Unassembled WGS sequence"/>
</dbReference>
<evidence type="ECO:0000256" key="2">
    <source>
        <dbReference type="ARBA" id="ARBA00009321"/>
    </source>
</evidence>
<evidence type="ECO:0000256" key="3">
    <source>
        <dbReference type="ARBA" id="ARBA00022630"/>
    </source>
</evidence>
<keyword evidence="8" id="KW-1185">Reference proteome</keyword>
<dbReference type="GO" id="GO:0008767">
    <property type="term" value="F:UDP-galactopyranose mutase activity"/>
    <property type="evidence" value="ECO:0007669"/>
    <property type="project" value="InterPro"/>
</dbReference>
<keyword evidence="3" id="KW-0285">Flavoprotein</keyword>
<evidence type="ECO:0000313" key="8">
    <source>
        <dbReference type="Proteomes" id="UP000051565"/>
    </source>
</evidence>
<dbReference type="PANTHER" id="PTHR21197">
    <property type="entry name" value="UDP-GALACTOPYRANOSE MUTASE"/>
    <property type="match status" value="1"/>
</dbReference>
<evidence type="ECO:0000313" key="7">
    <source>
        <dbReference type="EMBL" id="KRN78807.1"/>
    </source>
</evidence>
<dbReference type="GO" id="GO:0005829">
    <property type="term" value="C:cytosol"/>
    <property type="evidence" value="ECO:0007669"/>
    <property type="project" value="TreeGrafter"/>
</dbReference>
<dbReference type="STRING" id="53444.AYR59_02730"/>
<organism evidence="7 8">
    <name type="scientific">Fructilactobacillus lindneri DSM 20690 = JCM 11027</name>
    <dbReference type="NCBI Taxonomy" id="1122148"/>
    <lineage>
        <taxon>Bacteria</taxon>
        <taxon>Bacillati</taxon>
        <taxon>Bacillota</taxon>
        <taxon>Bacilli</taxon>
        <taxon>Lactobacillales</taxon>
        <taxon>Lactobacillaceae</taxon>
        <taxon>Fructilactobacillus</taxon>
    </lineage>
</organism>
<dbReference type="Pfam" id="PF03275">
    <property type="entry name" value="GLF"/>
    <property type="match status" value="1"/>
</dbReference>
<dbReference type="SUPFAM" id="SSF54373">
    <property type="entry name" value="FAD-linked reductases, C-terminal domain"/>
    <property type="match status" value="1"/>
</dbReference>
<dbReference type="Gene3D" id="3.40.50.720">
    <property type="entry name" value="NAD(P)-binding Rossmann-like Domain"/>
    <property type="match status" value="3"/>
</dbReference>
<comment type="similarity">
    <text evidence="2">Belongs to the UDP-galactopyranose/dTDP-fucopyranose mutase family.</text>
</comment>
<evidence type="ECO:0000256" key="1">
    <source>
        <dbReference type="ARBA" id="ARBA00001974"/>
    </source>
</evidence>
<dbReference type="InterPro" id="IPR015899">
    <property type="entry name" value="UDP-GalPyranose_mutase_C"/>
</dbReference>
<sequence length="372" mass="43482">MTDYLVVGSGLFGSTFAHEAAKRGHHVEVIEKRDHVAGNIYTKEVEGIQVHEFGAHIFHTKMKNIWDYVQQFAKFNNYINSPIANYNGEIYNLPFNMNTFNKLWGVVTPEEAKTKIEEQKETADVPEKPTNLEEQAISLVGPDIYQKLIKGYTEKQWGRKATDLPAFIIRRIPVRFIYDNNYFSDPYQGIPIGGYTQIIEKMLDNDLIDVKLNTDFFDHKDEYLNSGKRIIFTGMIDQFFDYKLGELEYRSLRFESEIKDVDNYQGNAVVNYTDDKTPYTRVIEHKHFEFGKGNKNKTVITHEYPKNWSRGDEPYYPIEDKKNRSLYKEYTELADKDAKNVVFGGRLGQYRYYNMDQTIMSALRLVKSEFGE</sequence>
<dbReference type="EMBL" id="JQBT01000033">
    <property type="protein sequence ID" value="KRN78807.1"/>
    <property type="molecule type" value="Genomic_DNA"/>
</dbReference>
<gene>
    <name evidence="7" type="ORF">IV52_GL001087</name>
</gene>
<dbReference type="NCBIfam" id="TIGR00031">
    <property type="entry name" value="UDP-GALP_mutase"/>
    <property type="match status" value="1"/>
</dbReference>
<keyword evidence="5" id="KW-0413">Isomerase</keyword>
<dbReference type="RefSeq" id="WP_056997722.1">
    <property type="nucleotide sequence ID" value="NZ_FUXS01000002.1"/>
</dbReference>
<comment type="caution">
    <text evidence="7">The sequence shown here is derived from an EMBL/GenBank/DDBJ whole genome shotgun (WGS) entry which is preliminary data.</text>
</comment>
<comment type="cofactor">
    <cofactor evidence="1">
        <name>FAD</name>
        <dbReference type="ChEBI" id="CHEBI:57692"/>
    </cofactor>
</comment>
<feature type="domain" description="UDP-galactopyranose mutase C-terminal" evidence="6">
    <location>
        <begin position="147"/>
        <end position="352"/>
    </location>
</feature>
<accession>A0A0R2JW77</accession>
<name>A0A0R2JW77_9LACO</name>
<dbReference type="Pfam" id="PF13450">
    <property type="entry name" value="NAD_binding_8"/>
    <property type="match status" value="1"/>
</dbReference>
<keyword evidence="4" id="KW-0274">FAD</keyword>
<dbReference type="OrthoDB" id="9769600at2"/>
<evidence type="ECO:0000256" key="4">
    <source>
        <dbReference type="ARBA" id="ARBA00022827"/>
    </source>
</evidence>
<evidence type="ECO:0000259" key="6">
    <source>
        <dbReference type="Pfam" id="PF03275"/>
    </source>
</evidence>
<dbReference type="PATRIC" id="fig|1122148.6.peg.1113"/>
<dbReference type="PANTHER" id="PTHR21197:SF0">
    <property type="entry name" value="UDP-GALACTOPYRANOSE MUTASE"/>
    <property type="match status" value="1"/>
</dbReference>
<protein>
    <submittedName>
        <fullName evidence="7">UDP-galactopyranose mutase</fullName>
    </submittedName>
</protein>
<proteinExistence type="inferred from homology"/>
<dbReference type="SUPFAM" id="SSF51971">
    <property type="entry name" value="Nucleotide-binding domain"/>
    <property type="match status" value="1"/>
</dbReference>
<evidence type="ECO:0000256" key="5">
    <source>
        <dbReference type="ARBA" id="ARBA00023235"/>
    </source>
</evidence>
<dbReference type="InterPro" id="IPR004379">
    <property type="entry name" value="UDP-GALP_mutase"/>
</dbReference>
<dbReference type="AlphaFoldDB" id="A0A0R2JW77"/>
<reference evidence="7 8" key="1">
    <citation type="journal article" date="2015" name="Genome Announc.">
        <title>Expanding the biotechnology potential of lactobacilli through comparative genomics of 213 strains and associated genera.</title>
        <authorList>
            <person name="Sun Z."/>
            <person name="Harris H.M."/>
            <person name="McCann A."/>
            <person name="Guo C."/>
            <person name="Argimon S."/>
            <person name="Zhang W."/>
            <person name="Yang X."/>
            <person name="Jeffery I.B."/>
            <person name="Cooney J.C."/>
            <person name="Kagawa T.F."/>
            <person name="Liu W."/>
            <person name="Song Y."/>
            <person name="Salvetti E."/>
            <person name="Wrobel A."/>
            <person name="Rasinkangas P."/>
            <person name="Parkhill J."/>
            <person name="Rea M.C."/>
            <person name="O'Sullivan O."/>
            <person name="Ritari J."/>
            <person name="Douillard F.P."/>
            <person name="Paul Ross R."/>
            <person name="Yang R."/>
            <person name="Briner A.E."/>
            <person name="Felis G.E."/>
            <person name="de Vos W.M."/>
            <person name="Barrangou R."/>
            <person name="Klaenhammer T.R."/>
            <person name="Caufield P.W."/>
            <person name="Cui Y."/>
            <person name="Zhang H."/>
            <person name="O'Toole P.W."/>
        </authorList>
    </citation>
    <scope>NUCLEOTIDE SEQUENCE [LARGE SCALE GENOMIC DNA]</scope>
    <source>
        <strain evidence="7 8">DSM 20690</strain>
    </source>
</reference>